<dbReference type="EMBL" id="JANSUY010000003">
    <property type="protein sequence ID" value="MCR9014613.1"/>
    <property type="molecule type" value="Genomic_DNA"/>
</dbReference>
<keyword evidence="3" id="KW-1185">Reference proteome</keyword>
<name>A0A9X2SZK8_9BACT</name>
<accession>A0A9X2SZK8</accession>
<proteinExistence type="predicted"/>
<gene>
    <name evidence="2" type="ORF">NU887_06160</name>
</gene>
<dbReference type="RefSeq" id="WP_258422495.1">
    <property type="nucleotide sequence ID" value="NZ_JANSUY010000003.1"/>
</dbReference>
<organism evidence="2 3">
    <name type="scientific">Aquiflexum gelatinilyticum</name>
    <dbReference type="NCBI Taxonomy" id="2961943"/>
    <lineage>
        <taxon>Bacteria</taxon>
        <taxon>Pseudomonadati</taxon>
        <taxon>Bacteroidota</taxon>
        <taxon>Cytophagia</taxon>
        <taxon>Cytophagales</taxon>
        <taxon>Cyclobacteriaceae</taxon>
        <taxon>Aquiflexum</taxon>
    </lineage>
</organism>
<dbReference type="AlphaFoldDB" id="A0A9X2SZK8"/>
<dbReference type="Proteomes" id="UP001142175">
    <property type="component" value="Unassembled WGS sequence"/>
</dbReference>
<evidence type="ECO:0000313" key="2">
    <source>
        <dbReference type="EMBL" id="MCR9014613.1"/>
    </source>
</evidence>
<keyword evidence="1" id="KW-0472">Membrane</keyword>
<evidence type="ECO:0000313" key="3">
    <source>
        <dbReference type="Proteomes" id="UP001142175"/>
    </source>
</evidence>
<evidence type="ECO:0000256" key="1">
    <source>
        <dbReference type="SAM" id="Phobius"/>
    </source>
</evidence>
<protein>
    <submittedName>
        <fullName evidence="2">Uncharacterized protein</fullName>
    </submittedName>
</protein>
<feature type="transmembrane region" description="Helical" evidence="1">
    <location>
        <begin position="12"/>
        <end position="32"/>
    </location>
</feature>
<sequence length="46" mass="5519">MEVFNKTVKRNWVCSNMIALVRFLMLNYIHLINVLNNPEKVLKEEL</sequence>
<reference evidence="2" key="1">
    <citation type="submission" date="2022-08" db="EMBL/GenBank/DDBJ databases">
        <authorList>
            <person name="Zhang D."/>
        </authorList>
    </citation>
    <scope>NUCLEOTIDE SEQUENCE</scope>
    <source>
        <strain evidence="2">XJ19-11</strain>
    </source>
</reference>
<keyword evidence="1" id="KW-1133">Transmembrane helix</keyword>
<comment type="caution">
    <text evidence="2">The sequence shown here is derived from an EMBL/GenBank/DDBJ whole genome shotgun (WGS) entry which is preliminary data.</text>
</comment>
<keyword evidence="1" id="KW-0812">Transmembrane</keyword>